<evidence type="ECO:0000313" key="2">
    <source>
        <dbReference type="Proteomes" id="UP000655588"/>
    </source>
</evidence>
<proteinExistence type="predicted"/>
<dbReference type="EMBL" id="WNWW01001591">
    <property type="protein sequence ID" value="KAF3419808.1"/>
    <property type="molecule type" value="Genomic_DNA"/>
</dbReference>
<accession>A0A833S2R3</accession>
<dbReference type="Proteomes" id="UP000655588">
    <property type="component" value="Unassembled WGS sequence"/>
</dbReference>
<reference evidence="1" key="1">
    <citation type="submission" date="2019-11" db="EMBL/GenBank/DDBJ databases">
        <title>The nuclear and mitochondrial genomes of Frieseomelitta varia - a highly eusocial stingless bee (Meliponini) with a permanently sterile worker caste.</title>
        <authorList>
            <person name="Freitas F.C.P."/>
            <person name="Lourenco A.P."/>
            <person name="Nunes F.M.F."/>
            <person name="Paschoal A.R."/>
            <person name="Abreu F.C.P."/>
            <person name="Barbin F.O."/>
            <person name="Bataglia L."/>
            <person name="Cardoso-Junior C.A.M."/>
            <person name="Cervoni M.S."/>
            <person name="Silva S.R."/>
            <person name="Dalarmi F."/>
            <person name="Del Lama M.A."/>
            <person name="Depintor T.S."/>
            <person name="Ferreira K.M."/>
            <person name="Goria P.S."/>
            <person name="Jaskot M.C."/>
            <person name="Lago D.C."/>
            <person name="Luna-Lucena D."/>
            <person name="Moda L.M."/>
            <person name="Nascimento L."/>
            <person name="Pedrino M."/>
            <person name="Rabico F.O."/>
            <person name="Sanches F.C."/>
            <person name="Santos D.E."/>
            <person name="Santos C.G."/>
            <person name="Vieira J."/>
            <person name="Lopes T.F."/>
            <person name="Barchuk A.R."/>
            <person name="Hartfelder K."/>
            <person name="Simoes Z.L.P."/>
            <person name="Bitondi M.M.G."/>
            <person name="Pinheiro D.G."/>
        </authorList>
    </citation>
    <scope>NUCLEOTIDE SEQUENCE</scope>
    <source>
        <strain evidence="1">USP_RPSP 00005682</strain>
        <tissue evidence="1">Whole individual</tissue>
    </source>
</reference>
<name>A0A833S2R3_9HYME</name>
<keyword evidence="2" id="KW-1185">Reference proteome</keyword>
<gene>
    <name evidence="1" type="ORF">E2986_12057</name>
</gene>
<comment type="caution">
    <text evidence="1">The sequence shown here is derived from an EMBL/GenBank/DDBJ whole genome shotgun (WGS) entry which is preliminary data.</text>
</comment>
<dbReference type="AlphaFoldDB" id="A0A833S2R3"/>
<evidence type="ECO:0000313" key="1">
    <source>
        <dbReference type="EMBL" id="KAF3419808.1"/>
    </source>
</evidence>
<sequence length="88" mass="9938">MFVAGIVQDLMIWTRIVVTKLRLLLAFETHFLESGAAISPGPIFPELWRCSKVSSGPHSLSPSAFQMLIWVALRNPRVYDASQVLRRI</sequence>
<protein>
    <submittedName>
        <fullName evidence="1">Uncharacterized protein</fullName>
    </submittedName>
</protein>
<organism evidence="1 2">
    <name type="scientific">Frieseomelitta varia</name>
    <dbReference type="NCBI Taxonomy" id="561572"/>
    <lineage>
        <taxon>Eukaryota</taxon>
        <taxon>Metazoa</taxon>
        <taxon>Ecdysozoa</taxon>
        <taxon>Arthropoda</taxon>
        <taxon>Hexapoda</taxon>
        <taxon>Insecta</taxon>
        <taxon>Pterygota</taxon>
        <taxon>Neoptera</taxon>
        <taxon>Endopterygota</taxon>
        <taxon>Hymenoptera</taxon>
        <taxon>Apocrita</taxon>
        <taxon>Aculeata</taxon>
        <taxon>Apoidea</taxon>
        <taxon>Anthophila</taxon>
        <taxon>Apidae</taxon>
        <taxon>Frieseomelitta</taxon>
    </lineage>
</organism>